<organism evidence="2 3">
    <name type="scientific">Glossina austeni</name>
    <name type="common">Savannah tsetse fly</name>
    <dbReference type="NCBI Taxonomy" id="7395"/>
    <lineage>
        <taxon>Eukaryota</taxon>
        <taxon>Metazoa</taxon>
        <taxon>Ecdysozoa</taxon>
        <taxon>Arthropoda</taxon>
        <taxon>Hexapoda</taxon>
        <taxon>Insecta</taxon>
        <taxon>Pterygota</taxon>
        <taxon>Neoptera</taxon>
        <taxon>Endopterygota</taxon>
        <taxon>Diptera</taxon>
        <taxon>Brachycera</taxon>
        <taxon>Muscomorpha</taxon>
        <taxon>Hippoboscoidea</taxon>
        <taxon>Glossinidae</taxon>
        <taxon>Glossina</taxon>
    </lineage>
</organism>
<dbReference type="EnsemblMetazoa" id="GAUT010756-RA">
    <property type="protein sequence ID" value="GAUT010756-PA"/>
    <property type="gene ID" value="GAUT010756"/>
</dbReference>
<accession>A0A1A9UNZ3</accession>
<reference evidence="2" key="1">
    <citation type="submission" date="2020-05" db="UniProtKB">
        <authorList>
            <consortium name="EnsemblMetazoa"/>
        </authorList>
    </citation>
    <scope>IDENTIFICATION</scope>
    <source>
        <strain evidence="2">TTRI</strain>
    </source>
</reference>
<feature type="domain" description="SNF2 N-terminal" evidence="1">
    <location>
        <begin position="36"/>
        <end position="109"/>
    </location>
</feature>
<dbReference type="InterPro" id="IPR000330">
    <property type="entry name" value="SNF2_N"/>
</dbReference>
<sequence>MRNSRRVFHIYRISYLPSRQKVIHAGQHNTSEYEERDYKKKNEHISQSMKTLMLRRTKAQLQDMGELSNLPQKRTEIIEIELDKDELKVYQRVMAYSHVVDKSIQQKEIYSEVYAHLQHMHIHTHTSDGFGTLKE</sequence>
<dbReference type="AlphaFoldDB" id="A0A1A9UNZ3"/>
<dbReference type="Pfam" id="PF00176">
    <property type="entry name" value="SNF2-rel_dom"/>
    <property type="match status" value="1"/>
</dbReference>
<evidence type="ECO:0000313" key="3">
    <source>
        <dbReference type="Proteomes" id="UP000078200"/>
    </source>
</evidence>
<evidence type="ECO:0000313" key="2">
    <source>
        <dbReference type="EnsemblMetazoa" id="GAUT010756-PA"/>
    </source>
</evidence>
<name>A0A1A9UNZ3_GLOAU</name>
<evidence type="ECO:0000259" key="1">
    <source>
        <dbReference type="Pfam" id="PF00176"/>
    </source>
</evidence>
<dbReference type="Proteomes" id="UP000078200">
    <property type="component" value="Unassembled WGS sequence"/>
</dbReference>
<protein>
    <recommendedName>
        <fullName evidence="1">SNF2 N-terminal domain-containing protein</fullName>
    </recommendedName>
</protein>
<dbReference type="STRING" id="7395.A0A1A9UNZ3"/>
<keyword evidence="3" id="KW-1185">Reference proteome</keyword>
<dbReference type="GO" id="GO:0005524">
    <property type="term" value="F:ATP binding"/>
    <property type="evidence" value="ECO:0007669"/>
    <property type="project" value="InterPro"/>
</dbReference>
<dbReference type="VEuPathDB" id="VectorBase:GAUT010756"/>
<proteinExistence type="predicted"/>